<keyword evidence="2" id="KW-1185">Reference proteome</keyword>
<dbReference type="EMBL" id="CM037022">
    <property type="protein sequence ID" value="KAH7667885.1"/>
    <property type="molecule type" value="Genomic_DNA"/>
</dbReference>
<sequence>MDYSSEESSDLSDSEVDEYEAGSYLNMKTGNTKVKRSSGIYRCPFCVGKKKLVYSYKDLLQHAIGVGSSNRSGKVKANHRAMAKYMKTDLSEAVPLIPHLVNEEKLPLPIPKQDNQFVWPWNGIIVNIPTEWKYGQLVGESASRLKESLSRFNPVRVVTLWDDKGHTGTAIVDFGRDWAGFKDAMAFEGHLESQNLGKKDWREAGTKSSNFYGWVARADDYVAIDPIGKHLRKKGELKTVVDLAEEESRKMEKLVAYMKDQLEAKARQLKELELKYQEVDTCCQKMVDKLYLTHQAYNEEIQFDQWLAQENSIQSSDGNVNKKAALPASPAQYQAE</sequence>
<evidence type="ECO:0000313" key="1">
    <source>
        <dbReference type="EMBL" id="KAH7667885.1"/>
    </source>
</evidence>
<dbReference type="Proteomes" id="UP000827976">
    <property type="component" value="Chromosome 12"/>
</dbReference>
<evidence type="ECO:0000313" key="2">
    <source>
        <dbReference type="Proteomes" id="UP000827976"/>
    </source>
</evidence>
<protein>
    <submittedName>
        <fullName evidence="1">Protein-tyrosine phosphatase-like protein</fullName>
    </submittedName>
</protein>
<organism evidence="1 2">
    <name type="scientific">Dioscorea alata</name>
    <name type="common">Purple yam</name>
    <dbReference type="NCBI Taxonomy" id="55571"/>
    <lineage>
        <taxon>Eukaryota</taxon>
        <taxon>Viridiplantae</taxon>
        <taxon>Streptophyta</taxon>
        <taxon>Embryophyta</taxon>
        <taxon>Tracheophyta</taxon>
        <taxon>Spermatophyta</taxon>
        <taxon>Magnoliopsida</taxon>
        <taxon>Liliopsida</taxon>
        <taxon>Dioscoreales</taxon>
        <taxon>Dioscoreaceae</taxon>
        <taxon>Dioscorea</taxon>
    </lineage>
</organism>
<reference evidence="2" key="1">
    <citation type="journal article" date="2022" name="Nat. Commun.">
        <title>Chromosome evolution and the genetic basis of agronomically important traits in greater yam.</title>
        <authorList>
            <person name="Bredeson J.V."/>
            <person name="Lyons J.B."/>
            <person name="Oniyinde I.O."/>
            <person name="Okereke N.R."/>
            <person name="Kolade O."/>
            <person name="Nnabue I."/>
            <person name="Nwadili C.O."/>
            <person name="Hribova E."/>
            <person name="Parker M."/>
            <person name="Nwogha J."/>
            <person name="Shu S."/>
            <person name="Carlson J."/>
            <person name="Kariba R."/>
            <person name="Muthemba S."/>
            <person name="Knop K."/>
            <person name="Barton G.J."/>
            <person name="Sherwood A.V."/>
            <person name="Lopez-Montes A."/>
            <person name="Asiedu R."/>
            <person name="Jamnadass R."/>
            <person name="Muchugi A."/>
            <person name="Goodstein D."/>
            <person name="Egesi C.N."/>
            <person name="Featherston J."/>
            <person name="Asfaw A."/>
            <person name="Simpson G.G."/>
            <person name="Dolezel J."/>
            <person name="Hendre P.S."/>
            <person name="Van Deynze A."/>
            <person name="Kumar P.L."/>
            <person name="Obidiegwu J.E."/>
            <person name="Bhattacharjee R."/>
            <person name="Rokhsar D.S."/>
        </authorList>
    </citation>
    <scope>NUCLEOTIDE SEQUENCE [LARGE SCALE GENOMIC DNA]</scope>
    <source>
        <strain evidence="2">cv. TDa95/00328</strain>
    </source>
</reference>
<accession>A0ACB7V3H0</accession>
<name>A0ACB7V3H0_DIOAL</name>
<comment type="caution">
    <text evidence="1">The sequence shown here is derived from an EMBL/GenBank/DDBJ whole genome shotgun (WGS) entry which is preliminary data.</text>
</comment>
<proteinExistence type="predicted"/>
<gene>
    <name evidence="1" type="ORF">IHE45_12G088900</name>
</gene>